<sequence length="69" mass="7472">MRSLASKGYAPRMKASELEQTIVGMRQDLAIRRDERSKAQAAVAGVDQQIAKAPGVWKGANSRARCSTP</sequence>
<dbReference type="STRING" id="366602.Caul_3019"/>
<proteinExistence type="predicted"/>
<protein>
    <submittedName>
        <fullName evidence="1">Uncharacterized protein</fullName>
    </submittedName>
</protein>
<dbReference type="AlphaFoldDB" id="B0T0R7"/>
<name>B0T0R7_CAUSK</name>
<dbReference type="HOGENOM" id="CLU_2768248_0_0_5"/>
<dbReference type="KEGG" id="cak:Caul_3019"/>
<organism evidence="1">
    <name type="scientific">Caulobacter sp. (strain K31)</name>
    <dbReference type="NCBI Taxonomy" id="366602"/>
    <lineage>
        <taxon>Bacteria</taxon>
        <taxon>Pseudomonadati</taxon>
        <taxon>Pseudomonadota</taxon>
        <taxon>Alphaproteobacteria</taxon>
        <taxon>Caulobacterales</taxon>
        <taxon>Caulobacteraceae</taxon>
        <taxon>Caulobacter</taxon>
    </lineage>
</organism>
<evidence type="ECO:0000313" key="1">
    <source>
        <dbReference type="EMBL" id="ABZ72146.1"/>
    </source>
</evidence>
<reference evidence="1" key="1">
    <citation type="submission" date="2008-01" db="EMBL/GenBank/DDBJ databases">
        <title>Complete sequence of chromosome of Caulobacter sp. K31.</title>
        <authorList>
            <consortium name="US DOE Joint Genome Institute"/>
            <person name="Copeland A."/>
            <person name="Lucas S."/>
            <person name="Lapidus A."/>
            <person name="Barry K."/>
            <person name="Glavina del Rio T."/>
            <person name="Dalin E."/>
            <person name="Tice H."/>
            <person name="Pitluck S."/>
            <person name="Bruce D."/>
            <person name="Goodwin L."/>
            <person name="Thompson L.S."/>
            <person name="Brettin T."/>
            <person name="Detter J.C."/>
            <person name="Han C."/>
            <person name="Schmutz J."/>
            <person name="Larimer F."/>
            <person name="Land M."/>
            <person name="Hauser L."/>
            <person name="Kyrpides N."/>
            <person name="Kim E."/>
            <person name="Stephens C."/>
            <person name="Richardson P."/>
        </authorList>
    </citation>
    <scope>NUCLEOTIDE SEQUENCE [LARGE SCALE GENOMIC DNA]</scope>
    <source>
        <strain evidence="1">K31</strain>
    </source>
</reference>
<accession>B0T0R7</accession>
<dbReference type="EMBL" id="CP000927">
    <property type="protein sequence ID" value="ABZ72146.1"/>
    <property type="molecule type" value="Genomic_DNA"/>
</dbReference>
<gene>
    <name evidence="1" type="ordered locus">Caul_3019</name>
</gene>